<dbReference type="Proteomes" id="UP001549749">
    <property type="component" value="Unassembled WGS sequence"/>
</dbReference>
<comment type="caution">
    <text evidence="2">The sequence shown here is derived from an EMBL/GenBank/DDBJ whole genome shotgun (WGS) entry which is preliminary data.</text>
</comment>
<evidence type="ECO:0000256" key="1">
    <source>
        <dbReference type="SAM" id="Phobius"/>
    </source>
</evidence>
<reference evidence="2 3" key="1">
    <citation type="submission" date="2024-06" db="EMBL/GenBank/DDBJ databases">
        <title>Chitinophaga defluvii sp. nov., isolated from municipal sewage.</title>
        <authorList>
            <person name="Zhang L."/>
        </authorList>
    </citation>
    <scope>NUCLEOTIDE SEQUENCE [LARGE SCALE GENOMIC DNA]</scope>
    <source>
        <strain evidence="2 3">H8</strain>
    </source>
</reference>
<evidence type="ECO:0000313" key="2">
    <source>
        <dbReference type="EMBL" id="MET6999277.1"/>
    </source>
</evidence>
<dbReference type="Pfam" id="PF05751">
    <property type="entry name" value="FixH"/>
    <property type="match status" value="1"/>
</dbReference>
<proteinExistence type="predicted"/>
<gene>
    <name evidence="2" type="ORF">ABR189_17950</name>
</gene>
<keyword evidence="1" id="KW-0812">Transmembrane</keyword>
<organism evidence="2 3">
    <name type="scientific">Chitinophaga defluvii</name>
    <dbReference type="NCBI Taxonomy" id="3163343"/>
    <lineage>
        <taxon>Bacteria</taxon>
        <taxon>Pseudomonadati</taxon>
        <taxon>Bacteroidota</taxon>
        <taxon>Chitinophagia</taxon>
        <taxon>Chitinophagales</taxon>
        <taxon>Chitinophagaceae</taxon>
        <taxon>Chitinophaga</taxon>
    </lineage>
</organism>
<dbReference type="EMBL" id="JBEXAC010000002">
    <property type="protein sequence ID" value="MET6999277.1"/>
    <property type="molecule type" value="Genomic_DNA"/>
</dbReference>
<feature type="transmembrane region" description="Helical" evidence="1">
    <location>
        <begin position="6"/>
        <end position="23"/>
    </location>
</feature>
<keyword evidence="1" id="KW-0472">Membrane</keyword>
<dbReference type="InterPro" id="IPR008620">
    <property type="entry name" value="FixH"/>
</dbReference>
<dbReference type="RefSeq" id="WP_354661843.1">
    <property type="nucleotide sequence ID" value="NZ_JBEXAC010000002.1"/>
</dbReference>
<sequence length="145" mass="16777">MHWGHKIIIVFVLFAAGMLTLVTKSIRTKIDMVTPDYYAEELKYQQVIDGQDNVVQLSAPVKVAQSNQDLEITFPEELHGRALTGQVLFYRPSDSGKDFVLPLQLNEHGQLLVSRERFIKGGYRVKMRWEMSGKPYFQEEYINIQ</sequence>
<accession>A0ABV2T9E5</accession>
<evidence type="ECO:0000313" key="3">
    <source>
        <dbReference type="Proteomes" id="UP001549749"/>
    </source>
</evidence>
<protein>
    <submittedName>
        <fullName evidence="2">FixH family protein</fullName>
    </submittedName>
</protein>
<keyword evidence="3" id="KW-1185">Reference proteome</keyword>
<name>A0ABV2T9E5_9BACT</name>
<keyword evidence="1" id="KW-1133">Transmembrane helix</keyword>